<dbReference type="InterPro" id="IPR027417">
    <property type="entry name" value="P-loop_NTPase"/>
</dbReference>
<dbReference type="GO" id="GO:0005524">
    <property type="term" value="F:ATP binding"/>
    <property type="evidence" value="ECO:0007669"/>
    <property type="project" value="UniProtKB-KW"/>
</dbReference>
<keyword evidence="4" id="KW-0812">Transmembrane</keyword>
<protein>
    <submittedName>
        <fullName evidence="6">MutS domain V</fullName>
    </submittedName>
</protein>
<keyword evidence="3" id="KW-0238">DNA-binding</keyword>
<sequence>MKLTILIVVLIVIILYAVYSNHKRKVEMMAKINSEFGEKPKKFHENFDMSFVKAYYKSRKENEKSCDSIDELTWNDLDMDSVFKRTNYTSTTLGESYLYYKYREVSYDNDYWNTTEELIKAFNQNKDLRNSIKFNLMNVGKLNDTKLIHFIYKPTFSTISGYYKYPLLAIGLILSILTSFIVPSIGVLLTVFFVCTNILLYQSAKLYLEENFDVMIYLLNNIKLCQKLSKVKDKDFDGFREKLETSLKNFKKLKKIKRYSSTLDNSKNIIFSDSDIFLQYIKMFFMVDIIAYQNISKILKENKEYLYLIYDLVAQLDFALSIVYYRKSVDEYVNPEFAEDNTMELEDIYHPLLDDPIKNSIHIDKNIIFTGSNASGKSTFIKAVALNSIMAQSLNTALCSKYKCRFSKVVTSMAIRDNILEGDSYFIAEIKSLKRLLDSLNGAIPILAFIDEILKGTNTIERISASASILKYAKTTNARILVATHDIELTQMIENGYDNYHFRETVTDDDIIFDYKLKKGPSTTRNAIKLLKTMNFKSDVVDDANSIYDDFVKNQKWSTV</sequence>
<dbReference type="Proteomes" id="UP000184241">
    <property type="component" value="Unassembled WGS sequence"/>
</dbReference>
<dbReference type="SMART" id="SM00534">
    <property type="entry name" value="MUTSac"/>
    <property type="match status" value="1"/>
</dbReference>
<dbReference type="PANTHER" id="PTHR11361">
    <property type="entry name" value="DNA MISMATCH REPAIR PROTEIN MUTS FAMILY MEMBER"/>
    <property type="match status" value="1"/>
</dbReference>
<evidence type="ECO:0000313" key="7">
    <source>
        <dbReference type="Proteomes" id="UP000184241"/>
    </source>
</evidence>
<evidence type="ECO:0000256" key="4">
    <source>
        <dbReference type="SAM" id="Phobius"/>
    </source>
</evidence>
<accession>A0A1M5WAL1</accession>
<feature type="transmembrane region" description="Helical" evidence="4">
    <location>
        <begin position="167"/>
        <end position="200"/>
    </location>
</feature>
<dbReference type="Pfam" id="PF00488">
    <property type="entry name" value="MutS_V"/>
    <property type="match status" value="1"/>
</dbReference>
<keyword evidence="4" id="KW-0472">Membrane</keyword>
<feature type="domain" description="DNA mismatch repair proteins mutS family" evidence="5">
    <location>
        <begin position="364"/>
        <end position="549"/>
    </location>
</feature>
<dbReference type="InterPro" id="IPR045076">
    <property type="entry name" value="MutS"/>
</dbReference>
<keyword evidence="1" id="KW-0547">Nucleotide-binding</keyword>
<dbReference type="GO" id="GO:0030983">
    <property type="term" value="F:mismatched DNA binding"/>
    <property type="evidence" value="ECO:0007669"/>
    <property type="project" value="InterPro"/>
</dbReference>
<dbReference type="PANTHER" id="PTHR11361:SF152">
    <property type="entry name" value="DNA MISMATCH REPAIR PROTEIN"/>
    <property type="match status" value="1"/>
</dbReference>
<dbReference type="EMBL" id="FQXU01000004">
    <property type="protein sequence ID" value="SHH84501.1"/>
    <property type="molecule type" value="Genomic_DNA"/>
</dbReference>
<dbReference type="Gene3D" id="3.40.50.300">
    <property type="entry name" value="P-loop containing nucleotide triphosphate hydrolases"/>
    <property type="match status" value="1"/>
</dbReference>
<keyword evidence="4" id="KW-1133">Transmembrane helix</keyword>
<evidence type="ECO:0000256" key="2">
    <source>
        <dbReference type="ARBA" id="ARBA00022840"/>
    </source>
</evidence>
<dbReference type="InterPro" id="IPR000432">
    <property type="entry name" value="DNA_mismatch_repair_MutS_C"/>
</dbReference>
<gene>
    <name evidence="6" type="ORF">SAMN02745941_01000</name>
</gene>
<evidence type="ECO:0000313" key="6">
    <source>
        <dbReference type="EMBL" id="SHH84501.1"/>
    </source>
</evidence>
<dbReference type="SUPFAM" id="SSF52540">
    <property type="entry name" value="P-loop containing nucleoside triphosphate hydrolases"/>
    <property type="match status" value="1"/>
</dbReference>
<name>A0A1M5WAL1_9CLOT</name>
<evidence type="ECO:0000256" key="1">
    <source>
        <dbReference type="ARBA" id="ARBA00022741"/>
    </source>
</evidence>
<dbReference type="GO" id="GO:0005829">
    <property type="term" value="C:cytosol"/>
    <property type="evidence" value="ECO:0007669"/>
    <property type="project" value="TreeGrafter"/>
</dbReference>
<dbReference type="AlphaFoldDB" id="A0A1M5WAL1"/>
<organism evidence="6 7">
    <name type="scientific">Clostridium intestinale DSM 6191</name>
    <dbReference type="NCBI Taxonomy" id="1121320"/>
    <lineage>
        <taxon>Bacteria</taxon>
        <taxon>Bacillati</taxon>
        <taxon>Bacillota</taxon>
        <taxon>Clostridia</taxon>
        <taxon>Eubacteriales</taxon>
        <taxon>Clostridiaceae</taxon>
        <taxon>Clostridium</taxon>
    </lineage>
</organism>
<dbReference type="GO" id="GO:0006298">
    <property type="term" value="P:mismatch repair"/>
    <property type="evidence" value="ECO:0007669"/>
    <property type="project" value="InterPro"/>
</dbReference>
<evidence type="ECO:0000259" key="5">
    <source>
        <dbReference type="SMART" id="SM00534"/>
    </source>
</evidence>
<dbReference type="RefSeq" id="WP_073017341.1">
    <property type="nucleotide sequence ID" value="NZ_FQXU01000004.1"/>
</dbReference>
<reference evidence="6 7" key="1">
    <citation type="submission" date="2016-11" db="EMBL/GenBank/DDBJ databases">
        <authorList>
            <person name="Jaros S."/>
            <person name="Januszkiewicz K."/>
            <person name="Wedrychowicz H."/>
        </authorList>
    </citation>
    <scope>NUCLEOTIDE SEQUENCE [LARGE SCALE GENOMIC DNA]</scope>
    <source>
        <strain evidence="6 7">DSM 6191</strain>
    </source>
</reference>
<dbReference type="GO" id="GO:0140664">
    <property type="term" value="F:ATP-dependent DNA damage sensor activity"/>
    <property type="evidence" value="ECO:0007669"/>
    <property type="project" value="InterPro"/>
</dbReference>
<keyword evidence="2" id="KW-0067">ATP-binding</keyword>
<proteinExistence type="predicted"/>
<evidence type="ECO:0000256" key="3">
    <source>
        <dbReference type="ARBA" id="ARBA00023125"/>
    </source>
</evidence>